<dbReference type="InterPro" id="IPR009057">
    <property type="entry name" value="Homeodomain-like_sf"/>
</dbReference>
<dbReference type="AlphaFoldDB" id="A0A3N4GVM7"/>
<comment type="caution">
    <text evidence="5">The sequence shown here is derived from an EMBL/GenBank/DDBJ whole genome shotgun (WGS) entry which is preliminary data.</text>
</comment>
<dbReference type="SUPFAM" id="SSF46689">
    <property type="entry name" value="Homeodomain-like"/>
    <property type="match status" value="1"/>
</dbReference>
<dbReference type="SMART" id="SM00342">
    <property type="entry name" value="HTH_ARAC"/>
    <property type="match status" value="1"/>
</dbReference>
<protein>
    <submittedName>
        <fullName evidence="5">AraC family transcriptional regulator</fullName>
    </submittedName>
</protein>
<evidence type="ECO:0000256" key="2">
    <source>
        <dbReference type="ARBA" id="ARBA00023125"/>
    </source>
</evidence>
<feature type="domain" description="HTH araC/xylS-type" evidence="4">
    <location>
        <begin position="214"/>
        <end position="312"/>
    </location>
</feature>
<dbReference type="Pfam" id="PF12833">
    <property type="entry name" value="HTH_18"/>
    <property type="match status" value="1"/>
</dbReference>
<accession>A0A3N4GVM7</accession>
<organism evidence="5 6">
    <name type="scientific">Gordonia oryzae</name>
    <dbReference type="NCBI Taxonomy" id="2487349"/>
    <lineage>
        <taxon>Bacteria</taxon>
        <taxon>Bacillati</taxon>
        <taxon>Actinomycetota</taxon>
        <taxon>Actinomycetes</taxon>
        <taxon>Mycobacteriales</taxon>
        <taxon>Gordoniaceae</taxon>
        <taxon>Gordonia</taxon>
    </lineage>
</organism>
<dbReference type="InterPro" id="IPR035418">
    <property type="entry name" value="AraC-bd_2"/>
</dbReference>
<keyword evidence="3" id="KW-0804">Transcription</keyword>
<dbReference type="EMBL" id="RKMH01000004">
    <property type="protein sequence ID" value="RPA64948.1"/>
    <property type="molecule type" value="Genomic_DNA"/>
</dbReference>
<gene>
    <name evidence="5" type="ORF">EF294_07040</name>
</gene>
<sequence length="320" mass="34768">MAVALSTRELASSEGRELWAETLDMTFCEMDVDWPRLHSSFDADITARPVGEMALSLVRADPHTVVRTPDMIASDPVDALLLCLVTKGAATITQQRRTSTLDSGAFGFVDSQRPFIVSGVTEFEQVVLRVPRDLFASRVGVSIDNAVGLRIDAGSGVGRVASSMLVDLAVHDDDLGAGAVAAVASALLDVVSAAVDHRMPQRSLTDRVHADDLRTVQQSMLRHIGDPDHTIADVATELGMSVRYIHKLFSAAGTTPRTWLYGKRFERARSLLSDTDQSVHEIAERLGFRDVSHFSRSFRRTVGVSPRSFRNAGVIAPTCP</sequence>
<evidence type="ECO:0000313" key="6">
    <source>
        <dbReference type="Proteomes" id="UP000267536"/>
    </source>
</evidence>
<dbReference type="PANTHER" id="PTHR46796">
    <property type="entry name" value="HTH-TYPE TRANSCRIPTIONAL ACTIVATOR RHAS-RELATED"/>
    <property type="match status" value="1"/>
</dbReference>
<keyword evidence="2" id="KW-0238">DNA-binding</keyword>
<evidence type="ECO:0000256" key="3">
    <source>
        <dbReference type="ARBA" id="ARBA00023163"/>
    </source>
</evidence>
<dbReference type="Proteomes" id="UP000267536">
    <property type="component" value="Unassembled WGS sequence"/>
</dbReference>
<dbReference type="Gene3D" id="1.10.10.60">
    <property type="entry name" value="Homeodomain-like"/>
    <property type="match status" value="1"/>
</dbReference>
<keyword evidence="6" id="KW-1185">Reference proteome</keyword>
<keyword evidence="1" id="KW-0805">Transcription regulation</keyword>
<evidence type="ECO:0000256" key="1">
    <source>
        <dbReference type="ARBA" id="ARBA00023015"/>
    </source>
</evidence>
<dbReference type="PANTHER" id="PTHR46796:SF6">
    <property type="entry name" value="ARAC SUBFAMILY"/>
    <property type="match status" value="1"/>
</dbReference>
<proteinExistence type="predicted"/>
<dbReference type="GO" id="GO:0043565">
    <property type="term" value="F:sequence-specific DNA binding"/>
    <property type="evidence" value="ECO:0007669"/>
    <property type="project" value="InterPro"/>
</dbReference>
<dbReference type="PROSITE" id="PS01124">
    <property type="entry name" value="HTH_ARAC_FAMILY_2"/>
    <property type="match status" value="1"/>
</dbReference>
<dbReference type="InterPro" id="IPR050204">
    <property type="entry name" value="AraC_XylS_family_regulators"/>
</dbReference>
<dbReference type="InterPro" id="IPR020449">
    <property type="entry name" value="Tscrpt_reg_AraC-type_HTH"/>
</dbReference>
<dbReference type="InterPro" id="IPR018060">
    <property type="entry name" value="HTH_AraC"/>
</dbReference>
<reference evidence="5 6" key="1">
    <citation type="submission" date="2018-11" db="EMBL/GenBank/DDBJ databases">
        <title>Draft genome sequence of Gordonia sp. RS15-1S isolated from rice stems.</title>
        <authorList>
            <person name="Muangham S."/>
        </authorList>
    </citation>
    <scope>NUCLEOTIDE SEQUENCE [LARGE SCALE GENOMIC DNA]</scope>
    <source>
        <strain evidence="5 6">RS15-1S</strain>
    </source>
</reference>
<dbReference type="PRINTS" id="PR00032">
    <property type="entry name" value="HTHARAC"/>
</dbReference>
<dbReference type="OrthoDB" id="4381942at2"/>
<name>A0A3N4GVM7_9ACTN</name>
<dbReference type="GO" id="GO:0003700">
    <property type="term" value="F:DNA-binding transcription factor activity"/>
    <property type="evidence" value="ECO:0007669"/>
    <property type="project" value="InterPro"/>
</dbReference>
<evidence type="ECO:0000313" key="5">
    <source>
        <dbReference type="EMBL" id="RPA64948.1"/>
    </source>
</evidence>
<dbReference type="Pfam" id="PF14525">
    <property type="entry name" value="AraC_binding_2"/>
    <property type="match status" value="1"/>
</dbReference>
<evidence type="ECO:0000259" key="4">
    <source>
        <dbReference type="PROSITE" id="PS01124"/>
    </source>
</evidence>